<dbReference type="OrthoDB" id="3174635at2759"/>
<dbReference type="InterPro" id="IPR011009">
    <property type="entry name" value="Kinase-like_dom_sf"/>
</dbReference>
<evidence type="ECO:0000256" key="1">
    <source>
        <dbReference type="PROSITE-ProRule" id="PRU00266"/>
    </source>
</evidence>
<dbReference type="SUPFAM" id="SSF54768">
    <property type="entry name" value="dsRNA-binding domain-like"/>
    <property type="match status" value="2"/>
</dbReference>
<evidence type="ECO:0000313" key="4">
    <source>
        <dbReference type="EMBL" id="KZT30905.1"/>
    </source>
</evidence>
<dbReference type="InterPro" id="IPR014720">
    <property type="entry name" value="dsRBD_dom"/>
</dbReference>
<accession>A0A165WAD8</accession>
<keyword evidence="1" id="KW-0694">RNA-binding</keyword>
<dbReference type="InterPro" id="IPR000719">
    <property type="entry name" value="Prot_kinase_dom"/>
</dbReference>
<dbReference type="InterPro" id="IPR008271">
    <property type="entry name" value="Ser/Thr_kinase_AS"/>
</dbReference>
<dbReference type="GO" id="GO:0004674">
    <property type="term" value="F:protein serine/threonine kinase activity"/>
    <property type="evidence" value="ECO:0007669"/>
    <property type="project" value="TreeGrafter"/>
</dbReference>
<dbReference type="GO" id="GO:0003723">
    <property type="term" value="F:RNA binding"/>
    <property type="evidence" value="ECO:0007669"/>
    <property type="project" value="UniProtKB-UniRule"/>
</dbReference>
<dbReference type="SMART" id="SM00358">
    <property type="entry name" value="DSRM"/>
    <property type="match status" value="2"/>
</dbReference>
<protein>
    <submittedName>
        <fullName evidence="4">Kinase-like protein</fullName>
    </submittedName>
</protein>
<dbReference type="Pfam" id="PF07714">
    <property type="entry name" value="PK_Tyr_Ser-Thr"/>
    <property type="match status" value="1"/>
</dbReference>
<dbReference type="PROSITE" id="PS50137">
    <property type="entry name" value="DS_RBD"/>
    <property type="match status" value="2"/>
</dbReference>
<feature type="domain" description="DRBM" evidence="3">
    <location>
        <begin position="639"/>
        <end position="695"/>
    </location>
</feature>
<feature type="domain" description="Protein kinase" evidence="2">
    <location>
        <begin position="99"/>
        <end position="368"/>
    </location>
</feature>
<dbReference type="EMBL" id="KV425551">
    <property type="protein sequence ID" value="KZT30905.1"/>
    <property type="molecule type" value="Genomic_DNA"/>
</dbReference>
<dbReference type="Gene3D" id="1.10.510.10">
    <property type="entry name" value="Transferase(Phosphotransferase) domain 1"/>
    <property type="match status" value="1"/>
</dbReference>
<keyword evidence="4" id="KW-0808">Transferase</keyword>
<dbReference type="GO" id="GO:0005524">
    <property type="term" value="F:ATP binding"/>
    <property type="evidence" value="ECO:0007669"/>
    <property type="project" value="InterPro"/>
</dbReference>
<dbReference type="Proteomes" id="UP000076761">
    <property type="component" value="Unassembled WGS sequence"/>
</dbReference>
<dbReference type="PANTHER" id="PTHR44329">
    <property type="entry name" value="SERINE/THREONINE-PROTEIN KINASE TNNI3K-RELATED"/>
    <property type="match status" value="1"/>
</dbReference>
<dbReference type="STRING" id="1314782.A0A165WAD8"/>
<dbReference type="InterPro" id="IPR001245">
    <property type="entry name" value="Ser-Thr/Tyr_kinase_cat_dom"/>
</dbReference>
<evidence type="ECO:0000259" key="3">
    <source>
        <dbReference type="PROSITE" id="PS50137"/>
    </source>
</evidence>
<keyword evidence="4" id="KW-0418">Kinase</keyword>
<dbReference type="InterPro" id="IPR051681">
    <property type="entry name" value="Ser/Thr_Kinases-Pseudokinases"/>
</dbReference>
<sequence length="699" mass="77880">MCFRHRAYPELLELHSTNDVHFVPYLLAFIDQDSTLSDIQSLSPASDFVSKLENLLDVILKEADDETKAEHDHEPKLDTFLLRVSQRAGYLPPCLFLRGVEDVRLETGSTCDIYKARLNETGDQVALKIPRMHVLSKEEQEEMRKMLYREAFQWRRLRHVNIYPFSGLYRDPNGRLSLVSPWSTSGHVLAFLKEHPGHDRVRIIQDIADGLYYLHSRGVVHGDLKAANILMSDDKRACITDFGISKFLQRFIATNQTTKIKGTTRYMPPELMYPKGKVSEARTTAGDVYSFGLVCLEVYTGSIPWPNDGDGAVMQDVHDGNRPERPDGVPDEIWNIIQSCWKDEPKDRMSAGEIVSALSDYKVKHDLQTLSSFIDEGSKWDMLRLSADRKLDATKRILSGIYPILNSLALADGDCAAAIREHHIHIQLTQLLSSLGREARLPGTTSALGSGTGRVYAGLTVDTSAMGAATSIINPSTASRTEWSSVATSPSSSSLKSLPATEYLKLFNQTASQQRADVRWESTQIGHDHACSWRVTCFVNDIERGSGEAPQKQQAKEEAARQAYYSLNWHNPPVNGDSVVVQSPVPDTRHSIPPPTASVSLPVTPMPARSFSMPISPINVTSPPVDRLYLPLFNQMASQFRVIPDYRAESTGPPHALSWKVRLLVNGEEKGHGASSTKKGAMEQAAREAYHNMGWNINS</sequence>
<name>A0A165WAD8_9AGAM</name>
<dbReference type="Pfam" id="PF00035">
    <property type="entry name" value="dsrm"/>
    <property type="match status" value="2"/>
</dbReference>
<proteinExistence type="predicted"/>
<reference evidence="4 5" key="1">
    <citation type="journal article" date="2016" name="Mol. Biol. Evol.">
        <title>Comparative Genomics of Early-Diverging Mushroom-Forming Fungi Provides Insights into the Origins of Lignocellulose Decay Capabilities.</title>
        <authorList>
            <person name="Nagy L.G."/>
            <person name="Riley R."/>
            <person name="Tritt A."/>
            <person name="Adam C."/>
            <person name="Daum C."/>
            <person name="Floudas D."/>
            <person name="Sun H."/>
            <person name="Yadav J.S."/>
            <person name="Pangilinan J."/>
            <person name="Larsson K.H."/>
            <person name="Matsuura K."/>
            <person name="Barry K."/>
            <person name="Labutti K."/>
            <person name="Kuo R."/>
            <person name="Ohm R.A."/>
            <person name="Bhattacharya S.S."/>
            <person name="Shirouzu T."/>
            <person name="Yoshinaga Y."/>
            <person name="Martin F.M."/>
            <person name="Grigoriev I.V."/>
            <person name="Hibbett D.S."/>
        </authorList>
    </citation>
    <scope>NUCLEOTIDE SEQUENCE [LARGE SCALE GENOMIC DNA]</scope>
    <source>
        <strain evidence="4 5">HHB14362 ss-1</strain>
    </source>
</reference>
<dbReference type="SUPFAM" id="SSF56112">
    <property type="entry name" value="Protein kinase-like (PK-like)"/>
    <property type="match status" value="1"/>
</dbReference>
<dbReference type="AlphaFoldDB" id="A0A165WAD8"/>
<organism evidence="4 5">
    <name type="scientific">Neolentinus lepideus HHB14362 ss-1</name>
    <dbReference type="NCBI Taxonomy" id="1314782"/>
    <lineage>
        <taxon>Eukaryota</taxon>
        <taxon>Fungi</taxon>
        <taxon>Dikarya</taxon>
        <taxon>Basidiomycota</taxon>
        <taxon>Agaricomycotina</taxon>
        <taxon>Agaricomycetes</taxon>
        <taxon>Gloeophyllales</taxon>
        <taxon>Gloeophyllaceae</taxon>
        <taxon>Neolentinus</taxon>
    </lineage>
</organism>
<dbReference type="Gene3D" id="3.30.160.20">
    <property type="match status" value="2"/>
</dbReference>
<feature type="domain" description="DRBM" evidence="3">
    <location>
        <begin position="502"/>
        <end position="569"/>
    </location>
</feature>
<dbReference type="PROSITE" id="PS00108">
    <property type="entry name" value="PROTEIN_KINASE_ST"/>
    <property type="match status" value="1"/>
</dbReference>
<keyword evidence="5" id="KW-1185">Reference proteome</keyword>
<gene>
    <name evidence="4" type="ORF">NEOLEDRAFT_1083453</name>
</gene>
<dbReference type="InParanoid" id="A0A165WAD8"/>
<evidence type="ECO:0000259" key="2">
    <source>
        <dbReference type="PROSITE" id="PS50011"/>
    </source>
</evidence>
<dbReference type="SMART" id="SM00220">
    <property type="entry name" value="S_TKc"/>
    <property type="match status" value="1"/>
</dbReference>
<evidence type="ECO:0000313" key="5">
    <source>
        <dbReference type="Proteomes" id="UP000076761"/>
    </source>
</evidence>
<dbReference type="PROSITE" id="PS50011">
    <property type="entry name" value="PROTEIN_KINASE_DOM"/>
    <property type="match status" value="1"/>
</dbReference>